<evidence type="ECO:0000256" key="1">
    <source>
        <dbReference type="ARBA" id="ARBA00006226"/>
    </source>
</evidence>
<dbReference type="PANTHER" id="PTHR33755:SF6">
    <property type="entry name" value="PLASMID STABILIZATION SYSTEM PROTEIN"/>
    <property type="match status" value="1"/>
</dbReference>
<dbReference type="AlphaFoldDB" id="A0A1F6CX56"/>
<evidence type="ECO:0000256" key="2">
    <source>
        <dbReference type="ARBA" id="ARBA00022649"/>
    </source>
</evidence>
<dbReference type="Gene3D" id="3.30.2310.20">
    <property type="entry name" value="RelE-like"/>
    <property type="match status" value="1"/>
</dbReference>
<evidence type="ECO:0008006" key="5">
    <source>
        <dbReference type="Google" id="ProtNLM"/>
    </source>
</evidence>
<dbReference type="Pfam" id="PF05016">
    <property type="entry name" value="ParE_toxin"/>
    <property type="match status" value="1"/>
</dbReference>
<protein>
    <recommendedName>
        <fullName evidence="5">Plasmid stabilization protein</fullName>
    </recommendedName>
</protein>
<sequence>MKDPQYTLEARRHIAEIYSYIKDQNPSAAVGVVVRIHLTVRSLGLFPRMGRIGSAPRTYELLVKGLPFVIVYELRRGKGEVIILGIFHGAQDR</sequence>
<dbReference type="STRING" id="1798480.A2851_02050"/>
<keyword evidence="2" id="KW-1277">Toxin-antitoxin system</keyword>
<dbReference type="PANTHER" id="PTHR33755">
    <property type="entry name" value="TOXIN PARE1-RELATED"/>
    <property type="match status" value="1"/>
</dbReference>
<comment type="caution">
    <text evidence="3">The sequence shown here is derived from an EMBL/GenBank/DDBJ whole genome shotgun (WGS) entry which is preliminary data.</text>
</comment>
<dbReference type="InterPro" id="IPR035093">
    <property type="entry name" value="RelE/ParE_toxin_dom_sf"/>
</dbReference>
<evidence type="ECO:0000313" key="3">
    <source>
        <dbReference type="EMBL" id="OGG53650.1"/>
    </source>
</evidence>
<name>A0A1F6CX56_9BACT</name>
<accession>A0A1F6CX56</accession>
<gene>
    <name evidence="3" type="ORF">A2851_02050</name>
</gene>
<reference evidence="3 4" key="1">
    <citation type="journal article" date="2016" name="Nat. Commun.">
        <title>Thousands of microbial genomes shed light on interconnected biogeochemical processes in an aquifer system.</title>
        <authorList>
            <person name="Anantharaman K."/>
            <person name="Brown C.T."/>
            <person name="Hug L.A."/>
            <person name="Sharon I."/>
            <person name="Castelle C.J."/>
            <person name="Probst A.J."/>
            <person name="Thomas B.C."/>
            <person name="Singh A."/>
            <person name="Wilkins M.J."/>
            <person name="Karaoz U."/>
            <person name="Brodie E.L."/>
            <person name="Williams K.H."/>
            <person name="Hubbard S.S."/>
            <person name="Banfield J.F."/>
        </authorList>
    </citation>
    <scope>NUCLEOTIDE SEQUENCE [LARGE SCALE GENOMIC DNA]</scope>
</reference>
<comment type="similarity">
    <text evidence="1">Belongs to the RelE toxin family.</text>
</comment>
<dbReference type="InterPro" id="IPR007712">
    <property type="entry name" value="RelE/ParE_toxin"/>
</dbReference>
<dbReference type="InterPro" id="IPR051803">
    <property type="entry name" value="TA_system_RelE-like_toxin"/>
</dbReference>
<evidence type="ECO:0000313" key="4">
    <source>
        <dbReference type="Proteomes" id="UP000176863"/>
    </source>
</evidence>
<dbReference type="Proteomes" id="UP000176863">
    <property type="component" value="Unassembled WGS sequence"/>
</dbReference>
<proteinExistence type="inferred from homology"/>
<organism evidence="3 4">
    <name type="scientific">Candidatus Kaiserbacteria bacterium RIFCSPHIGHO2_01_FULL_53_29</name>
    <dbReference type="NCBI Taxonomy" id="1798480"/>
    <lineage>
        <taxon>Bacteria</taxon>
        <taxon>Candidatus Kaiseribacteriota</taxon>
    </lineage>
</organism>
<dbReference type="EMBL" id="MFKT01000009">
    <property type="protein sequence ID" value="OGG53650.1"/>
    <property type="molecule type" value="Genomic_DNA"/>
</dbReference>